<evidence type="ECO:0000256" key="2">
    <source>
        <dbReference type="ARBA" id="ARBA00022525"/>
    </source>
</evidence>
<keyword evidence="2" id="KW-0964">Secreted</keyword>
<dbReference type="InterPro" id="IPR018511">
    <property type="entry name" value="Hemolysin-typ_Ca-bd_CS"/>
</dbReference>
<dbReference type="PRINTS" id="PR00313">
    <property type="entry name" value="CABNDNGRPT"/>
</dbReference>
<evidence type="ECO:0000256" key="1">
    <source>
        <dbReference type="ARBA" id="ARBA00004613"/>
    </source>
</evidence>
<dbReference type="InterPro" id="IPR011049">
    <property type="entry name" value="Serralysin-like_metalloprot_C"/>
</dbReference>
<dbReference type="Proteomes" id="UP000316030">
    <property type="component" value="Unassembled WGS sequence"/>
</dbReference>
<gene>
    <name evidence="3" type="ORF">SAMN06265173_1431</name>
</gene>
<dbReference type="InterPro" id="IPR001343">
    <property type="entry name" value="Hemolysn_Ca-bd"/>
</dbReference>
<dbReference type="PANTHER" id="PTHR38340:SF1">
    <property type="entry name" value="S-LAYER PROTEIN"/>
    <property type="match status" value="1"/>
</dbReference>
<dbReference type="OrthoDB" id="7793891at2"/>
<accession>A0A521FQ07</accession>
<reference evidence="3 4" key="1">
    <citation type="submission" date="2017-05" db="EMBL/GenBank/DDBJ databases">
        <authorList>
            <person name="Varghese N."/>
            <person name="Submissions S."/>
        </authorList>
    </citation>
    <scope>NUCLEOTIDE SEQUENCE [LARGE SCALE GENOMIC DNA]</scope>
    <source>
        <strain evidence="3 4">DSM 29506</strain>
    </source>
</reference>
<comment type="subcellular location">
    <subcellularLocation>
        <location evidence="1">Secreted</location>
    </subcellularLocation>
</comment>
<dbReference type="Gene3D" id="2.150.10.10">
    <property type="entry name" value="Serralysin-like metalloprotease, C-terminal"/>
    <property type="match status" value="6"/>
</dbReference>
<dbReference type="PROSITE" id="PS00330">
    <property type="entry name" value="HEMOLYSIN_CALCIUM"/>
    <property type="match status" value="5"/>
</dbReference>
<dbReference type="SUPFAM" id="SSF51120">
    <property type="entry name" value="beta-Roll"/>
    <property type="match status" value="3"/>
</dbReference>
<name>A0A521FQ07_9RHOB</name>
<keyword evidence="4" id="KW-1185">Reference proteome</keyword>
<proteinExistence type="predicted"/>
<dbReference type="Pfam" id="PF00353">
    <property type="entry name" value="HemolysinCabind"/>
    <property type="match status" value="8"/>
</dbReference>
<dbReference type="GO" id="GO:0005509">
    <property type="term" value="F:calcium ion binding"/>
    <property type="evidence" value="ECO:0007669"/>
    <property type="project" value="InterPro"/>
</dbReference>
<dbReference type="EMBL" id="FXTO01000043">
    <property type="protein sequence ID" value="SMO98295.1"/>
    <property type="molecule type" value="Genomic_DNA"/>
</dbReference>
<evidence type="ECO:0000313" key="3">
    <source>
        <dbReference type="EMBL" id="SMO98295.1"/>
    </source>
</evidence>
<dbReference type="PANTHER" id="PTHR38340">
    <property type="entry name" value="S-LAYER PROTEIN"/>
    <property type="match status" value="1"/>
</dbReference>
<dbReference type="GO" id="GO:0005576">
    <property type="term" value="C:extracellular region"/>
    <property type="evidence" value="ECO:0007669"/>
    <property type="project" value="UniProtKB-SubCell"/>
</dbReference>
<sequence length="857" mass="88511">MTTFFLSPVTSDTLITGSNASVLGAFSDAVNLATLPDGNFVAVWDNHPASGIDEVWGCILSADGQPVGSAFAVSTLRTTPGGAGLDQWDPTATYLQDGSFIVAWTTEEYNGGYNTGRNVMMRHFAVDGTPLGDPFVAVYQVSPTGYVSTSSWESTPSLTTLADGSVVLSYTNDLDIDIRIYEADGVTPRTTLQINTLTDTYQGYSHVTALTGGGFVVTWEDSNGVDGSSSSVIVQQFNADGTIAAPQHVVNTATYGGQEEPVVEALADGGYVIGWYDGYDETNSTFHGTLRAQIFNADGTHQGAELRLPDVFDRYYRNGFEIVGLPDGGFFVAFTTSMDWSGNSYDIFGQRFNSDGTPIGAAFRMTDAITGGQQYPRIELGENGLITLIWQDNGSGDTPAGMYSRSFSITQINGPATWSDDIIQMDDSGQALDLLGGNDSAFGGAGDDTLLGNYGHDLLSGNDGNDQLDGGYGNDSLLGDAGNDTLLGGIGNDTLRGGEGNDMLSGQADNDLLAGDAGNDTILTGAGNDTASGGDGDDLISDYTGDDLLSGDAGNDTIWGGEGNDTLYGGADNDRLYGQNGNDQVWGGTGDDTLNGGEGNDALGGAAGDDLLYGENGNDALYGDIGNDTLNGGAGDDTLWAGDDDDILYGISGANILGGGAGNDTIWGGSGNDLVYGYTGVDQINGGEGNDTLWAGAGDDFIEGSGGNDVLYGADGWDALSGGWGNDTLDGGADADNLVGDQGNDLLLGGAGDDWLLGGSGTDTMTGGDGADFFVFQPGEDTGIVTDFDIAEGDQIEMVSALWTDHGYGTMTAAQVIAQFATVNAWGSTVFTFDGGELLILQGVTDLTTLEGALFVV</sequence>
<dbReference type="AlphaFoldDB" id="A0A521FQ07"/>
<protein>
    <submittedName>
        <fullName evidence="3">Ca2+-binding protein, RTX toxin-related</fullName>
    </submittedName>
</protein>
<evidence type="ECO:0000313" key="4">
    <source>
        <dbReference type="Proteomes" id="UP000316030"/>
    </source>
</evidence>
<organism evidence="3 4">
    <name type="scientific">Thalassovita litoralis</name>
    <dbReference type="NCBI Taxonomy" id="1010611"/>
    <lineage>
        <taxon>Bacteria</taxon>
        <taxon>Pseudomonadati</taxon>
        <taxon>Pseudomonadota</taxon>
        <taxon>Alphaproteobacteria</taxon>
        <taxon>Rhodobacterales</taxon>
        <taxon>Roseobacteraceae</taxon>
        <taxon>Thalassovita</taxon>
    </lineage>
</organism>
<dbReference type="InterPro" id="IPR050557">
    <property type="entry name" value="RTX_toxin/Mannuronan_C5-epim"/>
</dbReference>